<evidence type="ECO:0000256" key="3">
    <source>
        <dbReference type="ARBA" id="ARBA00022989"/>
    </source>
</evidence>
<dbReference type="OrthoDB" id="5296287at2759"/>
<feature type="transmembrane region" description="Helical" evidence="5">
    <location>
        <begin position="270"/>
        <end position="291"/>
    </location>
</feature>
<dbReference type="EMBL" id="NCSJ02000015">
    <property type="protein sequence ID" value="RFU34883.1"/>
    <property type="molecule type" value="Genomic_DNA"/>
</dbReference>
<sequence>MRVARQVLRGQKQQRAGVLSPCCSPAFLQYCRSISSMGSFLQRLLHPLLHHPLLHSFLSPPFLILYTSTVPAKGKRQKAGPIINGTTVSLALNVTDLNTSTVSRYTDKMTSNPVDEEKAGATYIEDSSTSRRQHHEYQASYEHTSIGHYLATRFTSLKPTFTIPPNPIKSLALLSRKDWLFFSIAMAGWTWDAFDFFSVSLTVTQLAKQFDVSNTDITWGMTLVLMVRTVGAVTFGLASDRFGRKWPFVINCMMFIALELGTGFCQTYHQFLACRALFGIAMGAMYGNAVATALEDCPMACRGIISGLLQMGYILGYLLATAFARALVDTTSHGWRPLFWFGACPPLLILIFRLFLPETDTFIERKRVREASKQSMRTFLRETKVSFQSHWLFLVFMVLVTAGLQFQTHGTQDLYPLLLQSQYGFTANGVTITNVIANLGAFAGGVTCGFVSDIIGRRLTLIITFVVSAALLYPYTFVTTRSTAAPAFFEQFFIEGACGVLPIYLLELAPGSLRTFAVGTAYQLGNLASSASSTIEATLGERFPLPEKTKGVKRYEYNLVTCIFTACVLAYNLIVVFFGPERKGASMAVEQDTDMQKVIRQNKLDEISEHEAYDDIHEIR</sequence>
<feature type="transmembrane region" description="Helical" evidence="5">
    <location>
        <begin position="430"/>
        <end position="452"/>
    </location>
</feature>
<dbReference type="FunFam" id="1.20.1250.20:FF:000190">
    <property type="entry name" value="Sugar transporter family protein"/>
    <property type="match status" value="1"/>
</dbReference>
<proteinExistence type="predicted"/>
<gene>
    <name evidence="7" type="ORF">B7463_g1466</name>
</gene>
<feature type="transmembrane region" description="Helical" evidence="5">
    <location>
        <begin position="303"/>
        <end position="326"/>
    </location>
</feature>
<dbReference type="GO" id="GO:0035879">
    <property type="term" value="P:plasma membrane lactate transport"/>
    <property type="evidence" value="ECO:0007669"/>
    <property type="project" value="TreeGrafter"/>
</dbReference>
<feature type="non-terminal residue" evidence="7">
    <location>
        <position position="1"/>
    </location>
</feature>
<dbReference type="CDD" id="cd17316">
    <property type="entry name" value="MFS_SV2_like"/>
    <property type="match status" value="1"/>
</dbReference>
<evidence type="ECO:0000256" key="4">
    <source>
        <dbReference type="ARBA" id="ARBA00023136"/>
    </source>
</evidence>
<feature type="transmembrane region" description="Helical" evidence="5">
    <location>
        <begin position="246"/>
        <end position="264"/>
    </location>
</feature>
<dbReference type="AlphaFoldDB" id="A0A3E2HNJ3"/>
<feature type="non-terminal residue" evidence="7">
    <location>
        <position position="620"/>
    </location>
</feature>
<accession>A0A3E2HNJ3</accession>
<dbReference type="SUPFAM" id="SSF103473">
    <property type="entry name" value="MFS general substrate transporter"/>
    <property type="match status" value="1"/>
</dbReference>
<evidence type="ECO:0000313" key="8">
    <source>
        <dbReference type="Proteomes" id="UP000258309"/>
    </source>
</evidence>
<dbReference type="OMA" id="CAWSGWI"/>
<evidence type="ECO:0000313" key="7">
    <source>
        <dbReference type="EMBL" id="RFU34883.1"/>
    </source>
</evidence>
<evidence type="ECO:0000256" key="2">
    <source>
        <dbReference type="ARBA" id="ARBA00022692"/>
    </source>
</evidence>
<feature type="transmembrane region" description="Helical" evidence="5">
    <location>
        <begin position="217"/>
        <end position="239"/>
    </location>
</feature>
<feature type="domain" description="Major facilitator superfamily (MFS) profile" evidence="6">
    <location>
        <begin position="181"/>
        <end position="583"/>
    </location>
</feature>
<comment type="caution">
    <text evidence="7">The sequence shown here is derived from an EMBL/GenBank/DDBJ whole genome shotgun (WGS) entry which is preliminary data.</text>
</comment>
<protein>
    <recommendedName>
        <fullName evidence="6">Major facilitator superfamily (MFS) profile domain-containing protein</fullName>
    </recommendedName>
</protein>
<dbReference type="PANTHER" id="PTHR23508:SF10">
    <property type="entry name" value="CARBOXYLIC ACID TRANSPORTER PROTEIN HOMOLOG"/>
    <property type="match status" value="1"/>
</dbReference>
<dbReference type="InterPro" id="IPR036259">
    <property type="entry name" value="MFS_trans_sf"/>
</dbReference>
<feature type="transmembrane region" description="Helical" evidence="5">
    <location>
        <begin position="557"/>
        <end position="578"/>
    </location>
</feature>
<evidence type="ECO:0000256" key="1">
    <source>
        <dbReference type="ARBA" id="ARBA00004141"/>
    </source>
</evidence>
<name>A0A3E2HNJ3_SCYLI</name>
<organism evidence="7 8">
    <name type="scientific">Scytalidium lignicola</name>
    <name type="common">Hyphomycete</name>
    <dbReference type="NCBI Taxonomy" id="5539"/>
    <lineage>
        <taxon>Eukaryota</taxon>
        <taxon>Fungi</taxon>
        <taxon>Dikarya</taxon>
        <taxon>Ascomycota</taxon>
        <taxon>Pezizomycotina</taxon>
        <taxon>Leotiomycetes</taxon>
        <taxon>Leotiomycetes incertae sedis</taxon>
        <taxon>Scytalidium</taxon>
    </lineage>
</organism>
<feature type="transmembrane region" description="Helical" evidence="5">
    <location>
        <begin position="484"/>
        <end position="506"/>
    </location>
</feature>
<dbReference type="GO" id="GO:0005886">
    <property type="term" value="C:plasma membrane"/>
    <property type="evidence" value="ECO:0007669"/>
    <property type="project" value="TreeGrafter"/>
</dbReference>
<feature type="transmembrane region" description="Helical" evidence="5">
    <location>
        <begin position="179"/>
        <end position="197"/>
    </location>
</feature>
<feature type="transmembrane region" description="Helical" evidence="5">
    <location>
        <begin position="391"/>
        <end position="410"/>
    </location>
</feature>
<keyword evidence="2 5" id="KW-0812">Transmembrane</keyword>
<feature type="transmembrane region" description="Helical" evidence="5">
    <location>
        <begin position="338"/>
        <end position="356"/>
    </location>
</feature>
<feature type="transmembrane region" description="Helical" evidence="5">
    <location>
        <begin position="459"/>
        <end position="478"/>
    </location>
</feature>
<dbReference type="GO" id="GO:0015355">
    <property type="term" value="F:secondary active monocarboxylate transmembrane transporter activity"/>
    <property type="evidence" value="ECO:0007669"/>
    <property type="project" value="TreeGrafter"/>
</dbReference>
<dbReference type="PANTHER" id="PTHR23508">
    <property type="entry name" value="CARBOXYLIC ACID TRANSPORTER PROTEIN HOMOLOG"/>
    <property type="match status" value="1"/>
</dbReference>
<dbReference type="Pfam" id="PF00083">
    <property type="entry name" value="Sugar_tr"/>
    <property type="match status" value="1"/>
</dbReference>
<keyword evidence="8" id="KW-1185">Reference proteome</keyword>
<keyword evidence="3 5" id="KW-1133">Transmembrane helix</keyword>
<reference evidence="7 8" key="1">
    <citation type="submission" date="2018-05" db="EMBL/GenBank/DDBJ databases">
        <title>Draft genome sequence of Scytalidium lignicola DSM 105466, a ubiquitous saprotrophic fungus.</title>
        <authorList>
            <person name="Buettner E."/>
            <person name="Gebauer A.M."/>
            <person name="Hofrichter M."/>
            <person name="Liers C."/>
            <person name="Kellner H."/>
        </authorList>
    </citation>
    <scope>NUCLEOTIDE SEQUENCE [LARGE SCALE GENOMIC DNA]</scope>
    <source>
        <strain evidence="7 8">DSM 105466</strain>
    </source>
</reference>
<dbReference type="PROSITE" id="PS50850">
    <property type="entry name" value="MFS"/>
    <property type="match status" value="1"/>
</dbReference>
<dbReference type="Gene3D" id="1.20.1250.20">
    <property type="entry name" value="MFS general substrate transporter like domains"/>
    <property type="match status" value="1"/>
</dbReference>
<keyword evidence="4 5" id="KW-0472">Membrane</keyword>
<comment type="subcellular location">
    <subcellularLocation>
        <location evidence="1">Membrane</location>
        <topology evidence="1">Multi-pass membrane protein</topology>
    </subcellularLocation>
</comment>
<dbReference type="InterPro" id="IPR005828">
    <property type="entry name" value="MFS_sugar_transport-like"/>
</dbReference>
<evidence type="ECO:0000256" key="5">
    <source>
        <dbReference type="SAM" id="Phobius"/>
    </source>
</evidence>
<evidence type="ECO:0000259" key="6">
    <source>
        <dbReference type="PROSITE" id="PS50850"/>
    </source>
</evidence>
<dbReference type="Proteomes" id="UP000258309">
    <property type="component" value="Unassembled WGS sequence"/>
</dbReference>
<dbReference type="InterPro" id="IPR020846">
    <property type="entry name" value="MFS_dom"/>
</dbReference>